<keyword evidence="1" id="KW-0812">Transmembrane</keyword>
<dbReference type="HOGENOM" id="CLU_081702_2_1_6"/>
<evidence type="ECO:0000313" key="3">
    <source>
        <dbReference type="Proteomes" id="UP000004263"/>
    </source>
</evidence>
<evidence type="ECO:0000313" key="2">
    <source>
        <dbReference type="EMBL" id="EAT13108.1"/>
    </source>
</evidence>
<dbReference type="Proteomes" id="UP000004263">
    <property type="component" value="Unassembled WGS sequence"/>
</dbReference>
<dbReference type="EMBL" id="AAQH01000002">
    <property type="protein sequence ID" value="EAT13108.1"/>
    <property type="molecule type" value="Genomic_DNA"/>
</dbReference>
<accession>Q1N5E8</accession>
<dbReference type="PANTHER" id="PTHR28026">
    <property type="entry name" value="DUF962 DOMAIN PROTEIN (AFU_ORTHOLOGUE AFUA_8G05310)"/>
    <property type="match status" value="1"/>
</dbReference>
<reference evidence="2 3" key="1">
    <citation type="submission" date="2006-03" db="EMBL/GenBank/DDBJ databases">
        <authorList>
            <person name="Pinhassi J."/>
            <person name="Pedros-Alio C."/>
            <person name="Ferriera S."/>
            <person name="Johnson J."/>
            <person name="Kravitz S."/>
            <person name="Halpern A."/>
            <person name="Remington K."/>
            <person name="Beeson K."/>
            <person name="Tran B."/>
            <person name="Rogers Y.-H."/>
            <person name="Friedman R."/>
            <person name="Venter J.C."/>
        </authorList>
    </citation>
    <scope>NUCLEOTIDE SEQUENCE [LARGE SCALE GENOMIC DNA]</scope>
    <source>
        <strain evidence="2 3">RED65</strain>
    </source>
</reference>
<evidence type="ECO:0000256" key="1">
    <source>
        <dbReference type="SAM" id="Phobius"/>
    </source>
</evidence>
<dbReference type="RefSeq" id="WP_007017494.1">
    <property type="nucleotide sequence ID" value="NZ_CH724114.1"/>
</dbReference>
<gene>
    <name evidence="2" type="ORF">RED65_00070</name>
</gene>
<feature type="transmembrane region" description="Helical" evidence="1">
    <location>
        <begin position="24"/>
        <end position="43"/>
    </location>
</feature>
<protein>
    <recommendedName>
        <fullName evidence="4">PRS2 protein</fullName>
    </recommendedName>
</protein>
<dbReference type="AlphaFoldDB" id="Q1N5E8"/>
<dbReference type="PANTHER" id="PTHR28026:SF9">
    <property type="entry name" value="2-HYDROXY-PALMITIC ACID DIOXYGENASE MPO1"/>
    <property type="match status" value="1"/>
</dbReference>
<keyword evidence="1" id="KW-1133">Transmembrane helix</keyword>
<proteinExistence type="predicted"/>
<dbReference type="GO" id="GO:0016020">
    <property type="term" value="C:membrane"/>
    <property type="evidence" value="ECO:0007669"/>
    <property type="project" value="GOC"/>
</dbReference>
<keyword evidence="3" id="KW-1185">Reference proteome</keyword>
<dbReference type="InterPro" id="IPR009305">
    <property type="entry name" value="Mpo1-like"/>
</dbReference>
<keyword evidence="1" id="KW-0472">Membrane</keyword>
<comment type="caution">
    <text evidence="2">The sequence shown here is derived from an EMBL/GenBank/DDBJ whole genome shotgun (WGS) entry which is preliminary data.</text>
</comment>
<dbReference type="Pfam" id="PF06127">
    <property type="entry name" value="Mpo1-like"/>
    <property type="match status" value="1"/>
</dbReference>
<dbReference type="STRING" id="207949.RED65_00070"/>
<name>Q1N5E8_9GAMM</name>
<sequence length="157" mass="18015">MAKSIQQWLDEYGESHQNKTNKRIHWFCVPQIVWTVMAFIYVIPVPEAMASVSPHLNWAVIVSVLAIVFYLRLSLTLAIGMTAFLAACYGLILAFVSAFPGYLLWFAGIWFVILWALQFYGHEVEGKKPSFLKDLQFLMIGPAWLMSFIFQKVGLKY</sequence>
<dbReference type="OrthoDB" id="5515308at2"/>
<organism evidence="2 3">
    <name type="scientific">Bermanella marisrubri</name>
    <dbReference type="NCBI Taxonomy" id="207949"/>
    <lineage>
        <taxon>Bacteria</taxon>
        <taxon>Pseudomonadati</taxon>
        <taxon>Pseudomonadota</taxon>
        <taxon>Gammaproteobacteria</taxon>
        <taxon>Oceanospirillales</taxon>
        <taxon>Oceanospirillaceae</taxon>
        <taxon>Bermanella</taxon>
    </lineage>
</organism>
<feature type="transmembrane region" description="Helical" evidence="1">
    <location>
        <begin position="132"/>
        <end position="150"/>
    </location>
</feature>
<feature type="transmembrane region" description="Helical" evidence="1">
    <location>
        <begin position="55"/>
        <end position="71"/>
    </location>
</feature>
<dbReference type="GO" id="GO:0046521">
    <property type="term" value="P:sphingoid catabolic process"/>
    <property type="evidence" value="ECO:0007669"/>
    <property type="project" value="TreeGrafter"/>
</dbReference>
<feature type="transmembrane region" description="Helical" evidence="1">
    <location>
        <begin position="102"/>
        <end position="120"/>
    </location>
</feature>
<evidence type="ECO:0008006" key="4">
    <source>
        <dbReference type="Google" id="ProtNLM"/>
    </source>
</evidence>